<feature type="region of interest" description="Disordered" evidence="2">
    <location>
        <begin position="1135"/>
        <end position="1160"/>
    </location>
</feature>
<feature type="compositionally biased region" description="Low complexity" evidence="2">
    <location>
        <begin position="262"/>
        <end position="273"/>
    </location>
</feature>
<feature type="compositionally biased region" description="Polar residues" evidence="2">
    <location>
        <begin position="913"/>
        <end position="948"/>
    </location>
</feature>
<feature type="compositionally biased region" description="Polar residues" evidence="2">
    <location>
        <begin position="961"/>
        <end position="972"/>
    </location>
</feature>
<feature type="compositionally biased region" description="Basic and acidic residues" evidence="2">
    <location>
        <begin position="757"/>
        <end position="775"/>
    </location>
</feature>
<evidence type="ECO:0000313" key="4">
    <source>
        <dbReference type="EMBL" id="KAF4980170.1"/>
    </source>
</evidence>
<dbReference type="AlphaFoldDB" id="A0A8H4XLG5"/>
<gene>
    <name evidence="4" type="ORF">FZEAL_3748</name>
</gene>
<dbReference type="PROSITE" id="PS00028">
    <property type="entry name" value="ZINC_FINGER_C2H2_1"/>
    <property type="match status" value="1"/>
</dbReference>
<reference evidence="4" key="1">
    <citation type="journal article" date="2020" name="BMC Genomics">
        <title>Correction to: Identification and distribution of gene clusters required for synthesis of sphingolipid metabolism inhibitors in diverse species of the filamentous fungus Fusarium.</title>
        <authorList>
            <person name="Kim H.S."/>
            <person name="Lohmar J.M."/>
            <person name="Busman M."/>
            <person name="Brown D.W."/>
            <person name="Naumann T.A."/>
            <person name="Divon H.H."/>
            <person name="Lysoe E."/>
            <person name="Uhlig S."/>
            <person name="Proctor R.H."/>
        </authorList>
    </citation>
    <scope>NUCLEOTIDE SEQUENCE</scope>
    <source>
        <strain evidence="4">NRRL 22465</strain>
    </source>
</reference>
<feature type="region of interest" description="Disordered" evidence="2">
    <location>
        <begin position="416"/>
        <end position="466"/>
    </location>
</feature>
<feature type="domain" description="C2H2-type" evidence="3">
    <location>
        <begin position="1178"/>
        <end position="1206"/>
    </location>
</feature>
<organism evidence="4 5">
    <name type="scientific">Fusarium zealandicum</name>
    <dbReference type="NCBI Taxonomy" id="1053134"/>
    <lineage>
        <taxon>Eukaryota</taxon>
        <taxon>Fungi</taxon>
        <taxon>Dikarya</taxon>
        <taxon>Ascomycota</taxon>
        <taxon>Pezizomycotina</taxon>
        <taxon>Sordariomycetes</taxon>
        <taxon>Hypocreomycetidae</taxon>
        <taxon>Hypocreales</taxon>
        <taxon>Nectriaceae</taxon>
        <taxon>Fusarium</taxon>
        <taxon>Fusarium staphyleae species complex</taxon>
    </lineage>
</organism>
<feature type="region of interest" description="Disordered" evidence="2">
    <location>
        <begin position="1063"/>
        <end position="1119"/>
    </location>
</feature>
<feature type="compositionally biased region" description="Acidic residues" evidence="2">
    <location>
        <begin position="193"/>
        <end position="207"/>
    </location>
</feature>
<dbReference type="GO" id="GO:0008270">
    <property type="term" value="F:zinc ion binding"/>
    <property type="evidence" value="ECO:0007669"/>
    <property type="project" value="UniProtKB-KW"/>
</dbReference>
<protein>
    <recommendedName>
        <fullName evidence="3">C2H2-type domain-containing protein</fullName>
    </recommendedName>
</protein>
<feature type="region of interest" description="Disordered" evidence="2">
    <location>
        <begin position="735"/>
        <end position="972"/>
    </location>
</feature>
<comment type="caution">
    <text evidence="4">The sequence shown here is derived from an EMBL/GenBank/DDBJ whole genome shotgun (WGS) entry which is preliminary data.</text>
</comment>
<keyword evidence="1" id="KW-0479">Metal-binding</keyword>
<dbReference type="EMBL" id="JABEYC010000252">
    <property type="protein sequence ID" value="KAF4980170.1"/>
    <property type="molecule type" value="Genomic_DNA"/>
</dbReference>
<feature type="compositionally biased region" description="Pro residues" evidence="2">
    <location>
        <begin position="1139"/>
        <end position="1160"/>
    </location>
</feature>
<feature type="compositionally biased region" description="Basic and acidic residues" evidence="2">
    <location>
        <begin position="637"/>
        <end position="646"/>
    </location>
</feature>
<evidence type="ECO:0000259" key="3">
    <source>
        <dbReference type="PROSITE" id="PS50157"/>
    </source>
</evidence>
<accession>A0A8H4XLG5</accession>
<feature type="region of interest" description="Disordered" evidence="2">
    <location>
        <begin position="193"/>
        <end position="322"/>
    </location>
</feature>
<proteinExistence type="predicted"/>
<feature type="compositionally biased region" description="Polar residues" evidence="2">
    <location>
        <begin position="825"/>
        <end position="855"/>
    </location>
</feature>
<dbReference type="InterPro" id="IPR013087">
    <property type="entry name" value="Znf_C2H2_type"/>
</dbReference>
<dbReference type="OrthoDB" id="4835412at2759"/>
<sequence length="1212" mass="134719">MDPVSFASEKVAAVITCFKRWTVNAQKIRTPYQVFEAEYQTVRDLFDRELRLITGTEEATDNVPYERRADRLAMYGGRLKEVQQQYETTVKDKEKVYQQKHEDLIKILFFELSDSVGHSLADALIKNRLPDVDERLVQDHEMTQHDGMARDDEQIAEDGEQMIQDDHHTVEDNEQAVEDDEQVVEDDEQAIEVDEPTAEEPNVDEPESAPNPAPHQDTDQAINLRPSTRRGTVTCSSNDHTTENDATMLGENSNDEKPHQDPSTTRPTTRLSSKQPDLDAEAAEQDHRRKRQASRSPDAEAQPTKRPRRETVTEPSADNGSIEFDEVFQNGNASTKYIVSRYPPRDGKWYIFECKEHHKHFVKNPIFGAAKHLASTEHGGLAKWHHLAVKMLGIHVLNCTSQLAEKNNIVARKAFDQGLGIPPGSNPKNRRSRAAPSEPKPAQAKNSRAQMPDGPSTKGNQALVDARDPKPGEIYAAFWSDSRDYYPILILPWGGFRAFKWENSLRETGLLDSIPSCYLYDKGKDDRPRGWAPGYEDGGPRFSRRKYPVIFFEGLNFPDGCAVGWVYLKSIKIYNPQHAEILHRDTVQEFLDKYGAYEDRGGKARSEEAESNEVSTNEFNRKEASTNEVSNDEVGNNEERCEEARSNEANITAVKTDEPSELGSIICMVGARSSPKQPEIPQQPHSSPDVKQPSVSQDSPGNDESAEDMIICISDSEDSDDLMFGMEETFADYLRRSPIVPDKQVDEPAAGQQSSTTDERIDGGEEQEPDGHFDDLVNDLQEEGLITNLNVEPESNLVDGEEAGKKGPSQLTSPLNDLEQGGRQRASSHVPQPDIQCSTAEETTPESPSNMNGESTVERRGVTFDVITDRESPELQNTTTGPQDDPNAREGGESTPSDHDRGLSTRNEKPVTQDRQLSPQYQEPSTQNLQPSTQRQSKEPSSTKQPIQATPKPVHPEAQDSPISPTPVFQNNNLAEIAAQAIMSASPRLTQNELPRYQAPKPAGRVIENTNYAAQSPPVGSPWRHNGSYSLDSISQPKDFHMVRKGSEYFDAILRPQSEAAPACVNTPKQPLTSQFAPPPRTQVPRLLPSNSPRLGTGYESPHKTSRPQPTEGVARRVTTAPERQRALLLSDMQARFPPGSPALPSAPSPVPSNAPSPYLPSAPSPLGSNYHISQTMLICHLCGRGFKNMGAKHNHFMVQHGGRGPGKSYIH</sequence>
<keyword evidence="1" id="KW-0862">Zinc</keyword>
<feature type="region of interest" description="Disordered" evidence="2">
    <location>
        <begin position="600"/>
        <end position="650"/>
    </location>
</feature>
<feature type="compositionally biased region" description="Basic and acidic residues" evidence="2">
    <location>
        <begin position="856"/>
        <end position="873"/>
    </location>
</feature>
<feature type="region of interest" description="Disordered" evidence="2">
    <location>
        <begin position="673"/>
        <end position="709"/>
    </location>
</feature>
<evidence type="ECO:0000313" key="5">
    <source>
        <dbReference type="Proteomes" id="UP000635477"/>
    </source>
</evidence>
<dbReference type="Proteomes" id="UP000635477">
    <property type="component" value="Unassembled WGS sequence"/>
</dbReference>
<evidence type="ECO:0000256" key="2">
    <source>
        <dbReference type="SAM" id="MobiDB-lite"/>
    </source>
</evidence>
<feature type="compositionally biased region" description="Basic and acidic residues" evidence="2">
    <location>
        <begin position="886"/>
        <end position="912"/>
    </location>
</feature>
<keyword evidence="5" id="KW-1185">Reference proteome</keyword>
<reference evidence="4" key="2">
    <citation type="submission" date="2020-05" db="EMBL/GenBank/DDBJ databases">
        <authorList>
            <person name="Kim H.-S."/>
            <person name="Proctor R.H."/>
            <person name="Brown D.W."/>
        </authorList>
    </citation>
    <scope>NUCLEOTIDE SEQUENCE</scope>
    <source>
        <strain evidence="4">NRRL 22465</strain>
    </source>
</reference>
<feature type="compositionally biased region" description="Polar residues" evidence="2">
    <location>
        <begin position="219"/>
        <end position="239"/>
    </location>
</feature>
<evidence type="ECO:0000256" key="1">
    <source>
        <dbReference type="PROSITE-ProRule" id="PRU00042"/>
    </source>
</evidence>
<dbReference type="PROSITE" id="PS50157">
    <property type="entry name" value="ZINC_FINGER_C2H2_2"/>
    <property type="match status" value="1"/>
</dbReference>
<feature type="compositionally biased region" description="Polar residues" evidence="2">
    <location>
        <begin position="1067"/>
        <end position="1076"/>
    </location>
</feature>
<keyword evidence="1" id="KW-0863">Zinc-finger</keyword>
<feature type="compositionally biased region" description="Polar residues" evidence="2">
    <location>
        <begin position="693"/>
        <end position="702"/>
    </location>
</feature>
<name>A0A8H4XLG5_9HYPO</name>